<protein>
    <submittedName>
        <fullName evidence="1">Uncharacterized protein</fullName>
    </submittedName>
</protein>
<proteinExistence type="predicted"/>
<organism evidence="1 2">
    <name type="scientific">Trifolium pratense</name>
    <name type="common">Red clover</name>
    <dbReference type="NCBI Taxonomy" id="57577"/>
    <lineage>
        <taxon>Eukaryota</taxon>
        <taxon>Viridiplantae</taxon>
        <taxon>Streptophyta</taxon>
        <taxon>Embryophyta</taxon>
        <taxon>Tracheophyta</taxon>
        <taxon>Spermatophyta</taxon>
        <taxon>Magnoliopsida</taxon>
        <taxon>eudicotyledons</taxon>
        <taxon>Gunneridae</taxon>
        <taxon>Pentapetalae</taxon>
        <taxon>rosids</taxon>
        <taxon>fabids</taxon>
        <taxon>Fabales</taxon>
        <taxon>Fabaceae</taxon>
        <taxon>Papilionoideae</taxon>
        <taxon>50 kb inversion clade</taxon>
        <taxon>NPAAA clade</taxon>
        <taxon>Hologalegina</taxon>
        <taxon>IRL clade</taxon>
        <taxon>Trifolieae</taxon>
        <taxon>Trifolium</taxon>
    </lineage>
</organism>
<comment type="caution">
    <text evidence="1">The sequence shown here is derived from an EMBL/GenBank/DDBJ whole genome shotgun (WGS) entry which is preliminary data.</text>
</comment>
<evidence type="ECO:0000313" key="2">
    <source>
        <dbReference type="Proteomes" id="UP001177021"/>
    </source>
</evidence>
<sequence length="419" mass="46570">MIVFNNIHAPVSVEESANHGKVGRTNIRGGSRGQGKFRGGNRFIPHKSNNYNPNNRGNNMNGRISKRGGGYKGRNFDPNYRYKVNGEGSNLPGAATIICNFCGKRGHQQGPNCFLYARYQREAQEETRANSNKANIATEYNGSNYLLSNTNLESCSIVAETLLLATSPSNMWKIDSGASQHFSGDQSDFKNSITWTQNQRVSTASGNIVFLTAYGDCNIGGLTLKNVWLVPAFGNIKLISVCQLGIAGYETLFKSSEVKVYKGNLVILTARLIDGLYQLSSTSTTKYKPQQSAYLNETFQNSTLKPTLDSQSDSDINIQPTTNAELWHYRLGHTNYKDINKLSNLVIIKIQKDRDIIKGDTACIPCLAGKMKESFNKKAHNWTHIPARRLHADISGILPQSFRGYRYFLIIVDDATRNS</sequence>
<dbReference type="EMBL" id="CASHSV030000062">
    <property type="protein sequence ID" value="CAJ2645142.1"/>
    <property type="molecule type" value="Genomic_DNA"/>
</dbReference>
<name>A0ACB0JLL7_TRIPR</name>
<dbReference type="Proteomes" id="UP001177021">
    <property type="component" value="Unassembled WGS sequence"/>
</dbReference>
<accession>A0ACB0JLL7</accession>
<reference evidence="1" key="1">
    <citation type="submission" date="2023-10" db="EMBL/GenBank/DDBJ databases">
        <authorList>
            <person name="Rodriguez Cubillos JULIANA M."/>
            <person name="De Vega J."/>
        </authorList>
    </citation>
    <scope>NUCLEOTIDE SEQUENCE</scope>
</reference>
<keyword evidence="2" id="KW-1185">Reference proteome</keyword>
<evidence type="ECO:0000313" key="1">
    <source>
        <dbReference type="EMBL" id="CAJ2645142.1"/>
    </source>
</evidence>
<gene>
    <name evidence="1" type="ORF">MILVUS5_LOCUS14081</name>
</gene>